<protein>
    <submittedName>
        <fullName evidence="1">Uncharacterized protein</fullName>
    </submittedName>
</protein>
<keyword evidence="2" id="KW-1185">Reference proteome</keyword>
<reference evidence="1 2" key="3">
    <citation type="submission" date="2019-11" db="EMBL/GenBank/DDBJ databases">
        <title>A de novo genome assembly of a pear dwarfing rootstock.</title>
        <authorList>
            <person name="Wang F."/>
            <person name="Wang J."/>
            <person name="Li S."/>
            <person name="Zhang Y."/>
            <person name="Fang M."/>
            <person name="Ma L."/>
            <person name="Zhao Y."/>
            <person name="Jiang S."/>
        </authorList>
    </citation>
    <scope>NUCLEOTIDE SEQUENCE [LARGE SCALE GENOMIC DNA]</scope>
    <source>
        <strain evidence="1">S2</strain>
        <tissue evidence="1">Leaf</tissue>
    </source>
</reference>
<name>A0A5N5GCU1_9ROSA</name>
<dbReference type="Proteomes" id="UP000327157">
    <property type="component" value="Chromosome 17"/>
</dbReference>
<dbReference type="AlphaFoldDB" id="A0A5N5GCU1"/>
<organism evidence="1 2">
    <name type="scientific">Pyrus ussuriensis x Pyrus communis</name>
    <dbReference type="NCBI Taxonomy" id="2448454"/>
    <lineage>
        <taxon>Eukaryota</taxon>
        <taxon>Viridiplantae</taxon>
        <taxon>Streptophyta</taxon>
        <taxon>Embryophyta</taxon>
        <taxon>Tracheophyta</taxon>
        <taxon>Spermatophyta</taxon>
        <taxon>Magnoliopsida</taxon>
        <taxon>eudicotyledons</taxon>
        <taxon>Gunneridae</taxon>
        <taxon>Pentapetalae</taxon>
        <taxon>rosids</taxon>
        <taxon>fabids</taxon>
        <taxon>Rosales</taxon>
        <taxon>Rosaceae</taxon>
        <taxon>Amygdaloideae</taxon>
        <taxon>Maleae</taxon>
        <taxon>Pyrus</taxon>
    </lineage>
</organism>
<reference evidence="2" key="2">
    <citation type="submission" date="2019-10" db="EMBL/GenBank/DDBJ databases">
        <title>A de novo genome assembly of a pear dwarfing rootstock.</title>
        <authorList>
            <person name="Wang F."/>
            <person name="Wang J."/>
            <person name="Li S."/>
            <person name="Zhang Y."/>
            <person name="Fang M."/>
            <person name="Ma L."/>
            <person name="Zhao Y."/>
            <person name="Jiang S."/>
        </authorList>
    </citation>
    <scope>NUCLEOTIDE SEQUENCE [LARGE SCALE GENOMIC DNA]</scope>
</reference>
<sequence>MRASCSPKKRKGASVHKRGELIHGKGERGFCRTSAMAQLEDLNGVVLGHGGRDDAVSGRRNKDVVSAAGIVSGLVVSDSEAPLKSNGGSLSLPAKAISLALLLIMERDAL</sequence>
<comment type="caution">
    <text evidence="1">The sequence shown here is derived from an EMBL/GenBank/DDBJ whole genome shotgun (WGS) entry which is preliminary data.</text>
</comment>
<proteinExistence type="predicted"/>
<gene>
    <name evidence="1" type="ORF">D8674_019304</name>
</gene>
<reference evidence="1 2" key="1">
    <citation type="submission" date="2019-09" db="EMBL/GenBank/DDBJ databases">
        <authorList>
            <person name="Ou C."/>
        </authorList>
    </citation>
    <scope>NUCLEOTIDE SEQUENCE [LARGE SCALE GENOMIC DNA]</scope>
    <source>
        <strain evidence="1">S2</strain>
        <tissue evidence="1">Leaf</tissue>
    </source>
</reference>
<evidence type="ECO:0000313" key="2">
    <source>
        <dbReference type="Proteomes" id="UP000327157"/>
    </source>
</evidence>
<evidence type="ECO:0000313" key="1">
    <source>
        <dbReference type="EMBL" id="KAB2611272.1"/>
    </source>
</evidence>
<dbReference type="EMBL" id="SMOL01000487">
    <property type="protein sequence ID" value="KAB2611272.1"/>
    <property type="molecule type" value="Genomic_DNA"/>
</dbReference>
<accession>A0A5N5GCU1</accession>